<dbReference type="PROSITE" id="PS50893">
    <property type="entry name" value="ABC_TRANSPORTER_2"/>
    <property type="match status" value="1"/>
</dbReference>
<name>A0A1I0I882_9EURY</name>
<organism evidence="5 6">
    <name type="scientific">Natrinema hispanicum</name>
    <dbReference type="NCBI Taxonomy" id="392421"/>
    <lineage>
        <taxon>Archaea</taxon>
        <taxon>Methanobacteriati</taxon>
        <taxon>Methanobacteriota</taxon>
        <taxon>Stenosarchaea group</taxon>
        <taxon>Halobacteria</taxon>
        <taxon>Halobacteriales</taxon>
        <taxon>Natrialbaceae</taxon>
        <taxon>Natrinema</taxon>
    </lineage>
</organism>
<dbReference type="InterPro" id="IPR003593">
    <property type="entry name" value="AAA+_ATPase"/>
</dbReference>
<dbReference type="PANTHER" id="PTHR42764">
    <property type="entry name" value="PHOSPHONATES UTILIZATION ATP-BINDING PROTEIN PHNK-RELATED"/>
    <property type="match status" value="1"/>
</dbReference>
<dbReference type="OrthoDB" id="18209at2157"/>
<evidence type="ECO:0000313" key="6">
    <source>
        <dbReference type="Proteomes" id="UP000199320"/>
    </source>
</evidence>
<keyword evidence="1" id="KW-0547">Nucleotide-binding</keyword>
<dbReference type="Proteomes" id="UP000324021">
    <property type="component" value="Unassembled WGS sequence"/>
</dbReference>
<dbReference type="PROSITE" id="PS00211">
    <property type="entry name" value="ABC_TRANSPORTER_1"/>
    <property type="match status" value="1"/>
</dbReference>
<dbReference type="AlphaFoldDB" id="A0A1I0I882"/>
<protein>
    <submittedName>
        <fullName evidence="5">Putative phosphonate transport system ATP-binding protein</fullName>
    </submittedName>
</protein>
<evidence type="ECO:0000313" key="7">
    <source>
        <dbReference type="Proteomes" id="UP000324021"/>
    </source>
</evidence>
<dbReference type="STRING" id="392421.SAMN04488694_11736"/>
<dbReference type="GO" id="GO:0019700">
    <property type="term" value="P:organic phosphonate catabolic process"/>
    <property type="evidence" value="ECO:0007669"/>
    <property type="project" value="TreeGrafter"/>
</dbReference>
<keyword evidence="2 5" id="KW-0067">ATP-binding</keyword>
<evidence type="ECO:0000256" key="1">
    <source>
        <dbReference type="ARBA" id="ARBA00022741"/>
    </source>
</evidence>
<gene>
    <name evidence="5" type="ORF">SAMN04488694_11736</name>
    <name evidence="4" type="ORF">SAMN05192552_10297</name>
</gene>
<dbReference type="RefSeq" id="WP_092934266.1">
    <property type="nucleotide sequence ID" value="NZ_FMZP01000029.1"/>
</dbReference>
<evidence type="ECO:0000259" key="3">
    <source>
        <dbReference type="PROSITE" id="PS50893"/>
    </source>
</evidence>
<feature type="domain" description="ABC transporter" evidence="3">
    <location>
        <begin position="22"/>
        <end position="272"/>
    </location>
</feature>
<evidence type="ECO:0000313" key="5">
    <source>
        <dbReference type="EMBL" id="SET92571.1"/>
    </source>
</evidence>
<dbReference type="PIRSF" id="PIRSF037116">
    <property type="entry name" value="CP_lyase_PhnK"/>
    <property type="match status" value="1"/>
</dbReference>
<dbReference type="InterPro" id="IPR017871">
    <property type="entry name" value="ABC_transporter-like_CS"/>
</dbReference>
<sequence>MSLLEATGLSKVYGEGCSVCRDRTGDRAGTNQCPACGSVVACADVDLDLEAGEVLGIVGESGSGKSSLAEMLALEPEGEGRQEGAVNLAGHDGNLLEADYQTRHELRNGEIGLVHQHIRDGLNLEFTGGGNVAEKLLSSGWRSYEDVRERVRDLFHETEVPVDRMDDPAHTYSGGMQRRVQIARALANDPELVILDEPTTGLDVSVQARVLDVFRRIQREEGVAAIVVSHDLGVVRLLADRTLVMRHGQVVESGLTDRVMEDPHHEYTQTLINSVI</sequence>
<dbReference type="InterPro" id="IPR012700">
    <property type="entry name" value="PhnK"/>
</dbReference>
<dbReference type="EMBL" id="FOIC01000017">
    <property type="protein sequence ID" value="SET92571.1"/>
    <property type="molecule type" value="Genomic_DNA"/>
</dbReference>
<evidence type="ECO:0000256" key="2">
    <source>
        <dbReference type="ARBA" id="ARBA00022840"/>
    </source>
</evidence>
<proteinExistence type="predicted"/>
<dbReference type="InterPro" id="IPR027417">
    <property type="entry name" value="P-loop_NTPase"/>
</dbReference>
<reference evidence="5" key="2">
    <citation type="submission" date="2016-10" db="EMBL/GenBank/DDBJ databases">
        <authorList>
            <person name="de Groot N.N."/>
        </authorList>
    </citation>
    <scope>NUCLEOTIDE SEQUENCE [LARGE SCALE GENOMIC DNA]</scope>
    <source>
        <strain evidence="5">CDM_6</strain>
    </source>
</reference>
<dbReference type="GO" id="GO:0005524">
    <property type="term" value="F:ATP binding"/>
    <property type="evidence" value="ECO:0007669"/>
    <property type="project" value="UniProtKB-KW"/>
</dbReference>
<accession>A0A1I0I882</accession>
<dbReference type="SMART" id="SM00382">
    <property type="entry name" value="AAA"/>
    <property type="match status" value="1"/>
</dbReference>
<evidence type="ECO:0000313" key="4">
    <source>
        <dbReference type="EMBL" id="SDD53727.1"/>
    </source>
</evidence>
<dbReference type="PANTHER" id="PTHR42764:SF1">
    <property type="entry name" value="PHOSPHONATES UTILIZATION ATP-BINDING PROTEIN PHNK-RELATED"/>
    <property type="match status" value="1"/>
</dbReference>
<reference evidence="6 7" key="1">
    <citation type="submission" date="2016-10" db="EMBL/GenBank/DDBJ databases">
        <authorList>
            <person name="Varghese N."/>
            <person name="Submissions S."/>
        </authorList>
    </citation>
    <scope>NUCLEOTIDE SEQUENCE [LARGE SCALE GENOMIC DNA]</scope>
    <source>
        <strain evidence="4 7">CDM_1</strain>
        <strain evidence="6">CDM_6</strain>
    </source>
</reference>
<dbReference type="CDD" id="cd03257">
    <property type="entry name" value="ABC_NikE_OppD_transporters"/>
    <property type="match status" value="1"/>
</dbReference>
<dbReference type="Proteomes" id="UP000199320">
    <property type="component" value="Unassembled WGS sequence"/>
</dbReference>
<dbReference type="GO" id="GO:0016887">
    <property type="term" value="F:ATP hydrolysis activity"/>
    <property type="evidence" value="ECO:0007669"/>
    <property type="project" value="InterPro"/>
</dbReference>
<dbReference type="EMBL" id="FMZP01000029">
    <property type="protein sequence ID" value="SDD53727.1"/>
    <property type="molecule type" value="Genomic_DNA"/>
</dbReference>
<dbReference type="SUPFAM" id="SSF52540">
    <property type="entry name" value="P-loop containing nucleoside triphosphate hydrolases"/>
    <property type="match status" value="1"/>
</dbReference>
<keyword evidence="6" id="KW-1185">Reference proteome</keyword>
<dbReference type="InterPro" id="IPR003439">
    <property type="entry name" value="ABC_transporter-like_ATP-bd"/>
</dbReference>
<dbReference type="Gene3D" id="3.40.50.300">
    <property type="entry name" value="P-loop containing nucleotide triphosphate hydrolases"/>
    <property type="match status" value="1"/>
</dbReference>
<dbReference type="Pfam" id="PF00005">
    <property type="entry name" value="ABC_tran"/>
    <property type="match status" value="1"/>
</dbReference>